<gene>
    <name evidence="2" type="ORF">GCM10009129_13000</name>
</gene>
<keyword evidence="3" id="KW-1185">Reference proteome</keyword>
<evidence type="ECO:0008006" key="4">
    <source>
        <dbReference type="Google" id="ProtNLM"/>
    </source>
</evidence>
<proteinExistence type="predicted"/>
<accession>A0ABN0VTL9</accession>
<protein>
    <recommendedName>
        <fullName evidence="4">YbjN domain-containing protein</fullName>
    </recommendedName>
</protein>
<comment type="caution">
    <text evidence="2">The sequence shown here is derived from an EMBL/GenBank/DDBJ whole genome shotgun (WGS) entry which is preliminary data.</text>
</comment>
<dbReference type="EMBL" id="BAAAFR010000002">
    <property type="protein sequence ID" value="GAA0316955.1"/>
    <property type="molecule type" value="Genomic_DNA"/>
</dbReference>
<evidence type="ECO:0000313" key="2">
    <source>
        <dbReference type="EMBL" id="GAA0316955.1"/>
    </source>
</evidence>
<organism evidence="2 3">
    <name type="scientific">Psychrobacter aestuarii</name>
    <dbReference type="NCBI Taxonomy" id="556327"/>
    <lineage>
        <taxon>Bacteria</taxon>
        <taxon>Pseudomonadati</taxon>
        <taxon>Pseudomonadota</taxon>
        <taxon>Gammaproteobacteria</taxon>
        <taxon>Moraxellales</taxon>
        <taxon>Moraxellaceae</taxon>
        <taxon>Psychrobacter</taxon>
    </lineage>
</organism>
<evidence type="ECO:0000256" key="1">
    <source>
        <dbReference type="SAM" id="MobiDB-lite"/>
    </source>
</evidence>
<dbReference type="InterPro" id="IPR019660">
    <property type="entry name" value="Put_sensory_transdc_reg_YbjN"/>
</dbReference>
<feature type="region of interest" description="Disordered" evidence="1">
    <location>
        <begin position="20"/>
        <end position="70"/>
    </location>
</feature>
<dbReference type="RefSeq" id="WP_227691484.1">
    <property type="nucleotide sequence ID" value="NZ_BAAAFR010000002.1"/>
</dbReference>
<evidence type="ECO:0000313" key="3">
    <source>
        <dbReference type="Proteomes" id="UP001501787"/>
    </source>
</evidence>
<dbReference type="Proteomes" id="UP001501787">
    <property type="component" value="Unassembled WGS sequence"/>
</dbReference>
<name>A0ABN0VTL9_9GAMM</name>
<sequence>MSQNNKSLWQKIKQLFGSNPAATEANAEHTAQPISAATDNAADDIAEAATDTQAKAKPQGAKSATDNTNATPITDTLKRYFEQQDWQYNEYAAKSDDALHTTHLSLRMRHKDIECGYLFRIQENNGLLAVYGILPFTIPDSHKNAALLLMTQINYDMIVGNLEMDLSDGEIRFKNAFDIEVVGISHDIIDHLLQSVVAMTTVAYEVFGDLLKTQSPASDMDSLLQELQQEADARTFFLPTDSVQ</sequence>
<reference evidence="2 3" key="1">
    <citation type="journal article" date="2019" name="Int. J. Syst. Evol. Microbiol.">
        <title>The Global Catalogue of Microorganisms (GCM) 10K type strain sequencing project: providing services to taxonomists for standard genome sequencing and annotation.</title>
        <authorList>
            <consortium name="The Broad Institute Genomics Platform"/>
            <consortium name="The Broad Institute Genome Sequencing Center for Infectious Disease"/>
            <person name="Wu L."/>
            <person name="Ma J."/>
        </authorList>
    </citation>
    <scope>NUCLEOTIDE SEQUENCE [LARGE SCALE GENOMIC DNA]</scope>
    <source>
        <strain evidence="2 3">JCM 16343</strain>
    </source>
</reference>
<dbReference type="Pfam" id="PF10722">
    <property type="entry name" value="YbjN"/>
    <property type="match status" value="1"/>
</dbReference>